<keyword evidence="2" id="KW-1003">Cell membrane</keyword>
<comment type="caution">
    <text evidence="11">The sequence shown here is derived from an EMBL/GenBank/DDBJ whole genome shotgun (WGS) entry which is preliminary data.</text>
</comment>
<dbReference type="PANTHER" id="PTHR47371:SF3">
    <property type="entry name" value="PHOSPHOGLYCEROL TRANSFERASE I"/>
    <property type="match status" value="1"/>
</dbReference>
<evidence type="ECO:0000259" key="10">
    <source>
        <dbReference type="Pfam" id="PF00884"/>
    </source>
</evidence>
<dbReference type="InterPro" id="IPR017850">
    <property type="entry name" value="Alkaline_phosphatase_core_sf"/>
</dbReference>
<dbReference type="GO" id="GO:0005886">
    <property type="term" value="C:plasma membrane"/>
    <property type="evidence" value="ECO:0007669"/>
    <property type="project" value="UniProtKB-SubCell"/>
</dbReference>
<keyword evidence="4 9" id="KW-1133">Transmembrane helix</keyword>
<feature type="transmembrane region" description="Helical" evidence="9">
    <location>
        <begin position="149"/>
        <end position="171"/>
    </location>
</feature>
<feature type="binding site" evidence="8">
    <location>
        <position position="379"/>
    </location>
    <ligand>
        <name>Mn(2+)</name>
        <dbReference type="ChEBI" id="CHEBI:29035"/>
    </ligand>
</feature>
<gene>
    <name evidence="11" type="ORF">E2605_15065</name>
</gene>
<comment type="subcellular location">
    <subcellularLocation>
        <location evidence="1">Cell membrane</location>
        <topology evidence="1">Multi-pass membrane protein</topology>
    </subcellularLocation>
</comment>
<dbReference type="GO" id="GO:0046872">
    <property type="term" value="F:metal ion binding"/>
    <property type="evidence" value="ECO:0007669"/>
    <property type="project" value="UniProtKB-KW"/>
</dbReference>
<dbReference type="PANTHER" id="PTHR47371">
    <property type="entry name" value="LIPOTEICHOIC ACID SYNTHASE"/>
    <property type="match status" value="1"/>
</dbReference>
<sequence>MNAQSLEKGRFYVLPFFKLALLYVVVGFVTRIVLITNGQSLVNFSLLEWVQIFLFGFINDLCIITIGYFFMWLCLSFMSDKKYTYPWGYLLFSLIGIALGYVLFFNTVFDEYGSAVPKIVKGVLAYKFISFGLRLFIPRIRKTWSSICYYFVFYVYVVCILFIAIGEYFFWDEFGVRYNFIAVDYLVYTNEVIGNIMESYPIIPLFSVLLLVSGVITYLLVRKERSLFNKYPSTLYKAGLSLVYFLLTGIAFIVLNLNVRFQNRSNVFVNELQANGSYKFCLAFVNSELSYTDFYITIPQKSAEDIINDIYKSKGSDNLQEIRDSLPEIHKNIVLITVESLSASFLKQYGNTENLTPNLDKLMNQSLVFNNLYAAGNRTVRGLEALSLCLPPSPGESIIKRPDNSNLFSIGKVLKNKGYTVQFMYGGDSYFDNMGTFFSGNEYIVIDKSNFTQDEISFSNIWGVCDEDMYSKAIKIFTEDAKTGKPFFGHIMTVSNHRPFTYPDGRIDIPSNSKSRNGGVKYTDYAIGKFMDEAPKQSWFDNTVFVIVADHCASSAGKTEIPLDKYHIPALIYAPGFVKPQVVNALVSQIDLMPTVFGLLHFSYNSKFYGKNVFSPEYKPKAFVATYQNLGYWTDNILTILSPVKKVQQYKVMPSDNYQFEMKTVNKIDSILLKQAVANYQSVDYGKK</sequence>
<dbReference type="SUPFAM" id="SSF53649">
    <property type="entry name" value="Alkaline phosphatase-like"/>
    <property type="match status" value="1"/>
</dbReference>
<evidence type="ECO:0000256" key="5">
    <source>
        <dbReference type="ARBA" id="ARBA00023136"/>
    </source>
</evidence>
<dbReference type="InterPro" id="IPR000917">
    <property type="entry name" value="Sulfatase_N"/>
</dbReference>
<feature type="transmembrane region" description="Helical" evidence="9">
    <location>
        <begin position="87"/>
        <end position="107"/>
    </location>
</feature>
<organism evidence="11 12">
    <name type="scientific">Dysgonomonas capnocytophagoides</name>
    <dbReference type="NCBI Taxonomy" id="45254"/>
    <lineage>
        <taxon>Bacteria</taxon>
        <taxon>Pseudomonadati</taxon>
        <taxon>Bacteroidota</taxon>
        <taxon>Bacteroidia</taxon>
        <taxon>Bacteroidales</taxon>
        <taxon>Dysgonomonadaceae</taxon>
        <taxon>Dysgonomonas</taxon>
    </lineage>
</organism>
<feature type="domain" description="Sulfatase N-terminal" evidence="10">
    <location>
        <begin position="331"/>
        <end position="600"/>
    </location>
</feature>
<evidence type="ECO:0000256" key="4">
    <source>
        <dbReference type="ARBA" id="ARBA00022989"/>
    </source>
</evidence>
<dbReference type="InterPro" id="IPR050448">
    <property type="entry name" value="OpgB/LTA_synthase_biosynth"/>
</dbReference>
<feature type="binding site" evidence="8">
    <location>
        <position position="550"/>
    </location>
    <ligand>
        <name>Mn(2+)</name>
        <dbReference type="ChEBI" id="CHEBI:29035"/>
    </ligand>
</feature>
<keyword evidence="3 9" id="KW-0812">Transmembrane</keyword>
<evidence type="ECO:0000256" key="3">
    <source>
        <dbReference type="ARBA" id="ARBA00022692"/>
    </source>
</evidence>
<feature type="binding site" evidence="8">
    <location>
        <position position="551"/>
    </location>
    <ligand>
        <name>Mn(2+)</name>
        <dbReference type="ChEBI" id="CHEBI:29035"/>
    </ligand>
</feature>
<reference evidence="11 12" key="1">
    <citation type="submission" date="2019-03" db="EMBL/GenBank/DDBJ databases">
        <title>San Antonio Military Medical Center submission to MRSN (WRAIR), pending publication.</title>
        <authorList>
            <person name="Blyth D.M."/>
            <person name="Mccarthy S.L."/>
            <person name="Schall S.E."/>
            <person name="Stam J.A."/>
            <person name="Ong A.C."/>
            <person name="Mcgann P.T."/>
        </authorList>
    </citation>
    <scope>NUCLEOTIDE SEQUENCE [LARGE SCALE GENOMIC DNA]</scope>
    <source>
        <strain evidence="11 12">MRSN571793</strain>
    </source>
</reference>
<keyword evidence="5 9" id="KW-0472">Membrane</keyword>
<dbReference type="Gene3D" id="3.40.720.10">
    <property type="entry name" value="Alkaline Phosphatase, subunit A"/>
    <property type="match status" value="1"/>
</dbReference>
<accession>A0A4Y8L217</accession>
<protein>
    <submittedName>
        <fullName evidence="11">Alkaline phosphatase family protein</fullName>
    </submittedName>
</protein>
<name>A0A4Y8L217_9BACT</name>
<dbReference type="OrthoDB" id="9777768at2"/>
<feature type="binding site" evidence="8">
    <location>
        <position position="339"/>
    </location>
    <ligand>
        <name>Mn(2+)</name>
        <dbReference type="ChEBI" id="CHEBI:29035"/>
    </ligand>
</feature>
<dbReference type="STRING" id="1121485.GCA_000426485_01677"/>
<dbReference type="Gene3D" id="3.30.1120.80">
    <property type="match status" value="1"/>
</dbReference>
<feature type="binding site" evidence="7">
    <location>
        <position position="497"/>
    </location>
    <ligand>
        <name>substrate</name>
    </ligand>
</feature>
<evidence type="ECO:0000256" key="2">
    <source>
        <dbReference type="ARBA" id="ARBA00022475"/>
    </source>
</evidence>
<evidence type="ECO:0000256" key="8">
    <source>
        <dbReference type="PIRSR" id="PIRSR005091-3"/>
    </source>
</evidence>
<keyword evidence="7" id="KW-0479">Metal-binding</keyword>
<keyword evidence="12" id="KW-1185">Reference proteome</keyword>
<feature type="active site" evidence="6">
    <location>
        <position position="379"/>
    </location>
</feature>
<dbReference type="CDD" id="cd16015">
    <property type="entry name" value="LTA_synthase"/>
    <property type="match status" value="1"/>
</dbReference>
<evidence type="ECO:0000256" key="7">
    <source>
        <dbReference type="PIRSR" id="PIRSR005091-2"/>
    </source>
</evidence>
<evidence type="ECO:0000256" key="6">
    <source>
        <dbReference type="PIRSR" id="PIRSR005091-1"/>
    </source>
</evidence>
<feature type="transmembrane region" description="Helical" evidence="9">
    <location>
        <begin position="242"/>
        <end position="261"/>
    </location>
</feature>
<feature type="transmembrane region" description="Helical" evidence="9">
    <location>
        <begin position="119"/>
        <end position="137"/>
    </location>
</feature>
<feature type="transmembrane region" description="Helical" evidence="9">
    <location>
        <begin position="202"/>
        <end position="221"/>
    </location>
</feature>
<dbReference type="EMBL" id="SOML01000010">
    <property type="protein sequence ID" value="TFD94782.1"/>
    <property type="molecule type" value="Genomic_DNA"/>
</dbReference>
<evidence type="ECO:0000256" key="9">
    <source>
        <dbReference type="SAM" id="Phobius"/>
    </source>
</evidence>
<proteinExistence type="predicted"/>
<dbReference type="AlphaFoldDB" id="A0A4Y8L217"/>
<feature type="transmembrane region" description="Helical" evidence="9">
    <location>
        <begin position="52"/>
        <end position="75"/>
    </location>
</feature>
<evidence type="ECO:0000313" key="11">
    <source>
        <dbReference type="EMBL" id="TFD94782.1"/>
    </source>
</evidence>
<keyword evidence="7" id="KW-0464">Manganese</keyword>
<evidence type="ECO:0000313" key="12">
    <source>
        <dbReference type="Proteomes" id="UP000297861"/>
    </source>
</evidence>
<dbReference type="Proteomes" id="UP000297861">
    <property type="component" value="Unassembled WGS sequence"/>
</dbReference>
<feature type="transmembrane region" description="Helical" evidence="9">
    <location>
        <begin position="12"/>
        <end position="32"/>
    </location>
</feature>
<dbReference type="Pfam" id="PF00884">
    <property type="entry name" value="Sulfatase"/>
    <property type="match status" value="1"/>
</dbReference>
<evidence type="ECO:0000256" key="1">
    <source>
        <dbReference type="ARBA" id="ARBA00004651"/>
    </source>
</evidence>